<dbReference type="InterPro" id="IPR003369">
    <property type="entry name" value="TatA/B/E"/>
</dbReference>
<name>C6HUH3_9BACT</name>
<keyword evidence="12" id="KW-1185">Reference proteome</keyword>
<keyword evidence="2 9" id="KW-0813">Transport</keyword>
<comment type="similarity">
    <text evidence="9">Belongs to the TatA/E family.</text>
</comment>
<keyword evidence="3 9" id="KW-1003">Cell membrane</keyword>
<evidence type="ECO:0000256" key="2">
    <source>
        <dbReference type="ARBA" id="ARBA00022448"/>
    </source>
</evidence>
<evidence type="ECO:0000313" key="12">
    <source>
        <dbReference type="Proteomes" id="UP000009374"/>
    </source>
</evidence>
<evidence type="ECO:0000256" key="4">
    <source>
        <dbReference type="ARBA" id="ARBA00022692"/>
    </source>
</evidence>
<evidence type="ECO:0000256" key="9">
    <source>
        <dbReference type="HAMAP-Rule" id="MF_00236"/>
    </source>
</evidence>
<evidence type="ECO:0000256" key="3">
    <source>
        <dbReference type="ARBA" id="ARBA00022475"/>
    </source>
</evidence>
<protein>
    <recommendedName>
        <fullName evidence="9">Sec-independent protein translocase protein TatA</fullName>
    </recommendedName>
</protein>
<dbReference type="EMBL" id="GG693856">
    <property type="protein sequence ID" value="EES53706.1"/>
    <property type="molecule type" value="Genomic_DNA"/>
</dbReference>
<keyword evidence="7 9" id="KW-0811">Translocation</keyword>
<dbReference type="Gene3D" id="1.20.5.3310">
    <property type="match status" value="1"/>
</dbReference>
<evidence type="ECO:0000313" key="11">
    <source>
        <dbReference type="EMBL" id="EES53706.1"/>
    </source>
</evidence>
<keyword evidence="4 9" id="KW-0812">Transmembrane</keyword>
<evidence type="ECO:0000256" key="10">
    <source>
        <dbReference type="SAM" id="MobiDB-lite"/>
    </source>
</evidence>
<dbReference type="Pfam" id="PF02416">
    <property type="entry name" value="TatA_B_E"/>
    <property type="match status" value="1"/>
</dbReference>
<comment type="function">
    <text evidence="9">Part of the twin-arginine translocation (Tat) system that transports large folded proteins containing a characteristic twin-arginine motif in their signal peptide across membranes. TatA could form the protein-conducting channel of the Tat system.</text>
</comment>
<dbReference type="InterPro" id="IPR006312">
    <property type="entry name" value="TatA/E"/>
</dbReference>
<comment type="subcellular location">
    <subcellularLocation>
        <location evidence="1 9">Cell membrane</location>
        <topology evidence="1 9">Single-pass membrane protein</topology>
    </subcellularLocation>
</comment>
<dbReference type="PANTHER" id="PTHR42982">
    <property type="entry name" value="SEC-INDEPENDENT PROTEIN TRANSLOCASE PROTEIN TATA"/>
    <property type="match status" value="1"/>
</dbReference>
<feature type="transmembrane region" description="Helical" evidence="9">
    <location>
        <begin position="6"/>
        <end position="24"/>
    </location>
</feature>
<sequence length="62" mass="6831">MLTGLFEPIHLIVILLIVMLVFGAKKLPEIGSGMGKAISNFKRSIKDNPDPPEPDDKLESKK</sequence>
<reference evidence="11 12" key="1">
    <citation type="journal article" date="2009" name="Appl. Environ. Microbiol.">
        <title>Community genomic and proteomic analyses of chemoautotrophic iron-oxidizing "Leptospirillum rubarum" (Group II) and "Leptospirillum ferrodiazotrophum" (Group III) bacteria in acid mine drainage biofilms.</title>
        <authorList>
            <person name="Goltsman D.S."/>
            <person name="Denef V.J."/>
            <person name="Singer S.W."/>
            <person name="VerBerkmoes N.C."/>
            <person name="Lefsrud M."/>
            <person name="Mueller R.S."/>
            <person name="Dick G.J."/>
            <person name="Sun C.L."/>
            <person name="Wheeler K.E."/>
            <person name="Zemla A."/>
            <person name="Baker B.J."/>
            <person name="Hauser L."/>
            <person name="Land M."/>
            <person name="Shah M.B."/>
            <person name="Thelen M.P."/>
            <person name="Hettich R.L."/>
            <person name="Banfield J.F."/>
        </authorList>
    </citation>
    <scope>NUCLEOTIDE SEQUENCE [LARGE SCALE GENOMIC DNA]</scope>
</reference>
<evidence type="ECO:0000256" key="6">
    <source>
        <dbReference type="ARBA" id="ARBA00022989"/>
    </source>
</evidence>
<feature type="region of interest" description="Disordered" evidence="10">
    <location>
        <begin position="41"/>
        <end position="62"/>
    </location>
</feature>
<dbReference type="HAMAP" id="MF_00236">
    <property type="entry name" value="TatA_E"/>
    <property type="match status" value="1"/>
</dbReference>
<dbReference type="GO" id="GO:0008320">
    <property type="term" value="F:protein transmembrane transporter activity"/>
    <property type="evidence" value="ECO:0007669"/>
    <property type="project" value="UniProtKB-UniRule"/>
</dbReference>
<evidence type="ECO:0000256" key="7">
    <source>
        <dbReference type="ARBA" id="ARBA00023010"/>
    </source>
</evidence>
<accession>C6HUH3</accession>
<organism evidence="11 12">
    <name type="scientific">Leptospirillum ferrodiazotrophum</name>
    <dbReference type="NCBI Taxonomy" id="412449"/>
    <lineage>
        <taxon>Bacteria</taxon>
        <taxon>Pseudomonadati</taxon>
        <taxon>Nitrospirota</taxon>
        <taxon>Nitrospiria</taxon>
        <taxon>Nitrospirales</taxon>
        <taxon>Nitrospiraceae</taxon>
        <taxon>Leptospirillum</taxon>
    </lineage>
</organism>
<evidence type="ECO:0000256" key="1">
    <source>
        <dbReference type="ARBA" id="ARBA00004162"/>
    </source>
</evidence>
<keyword evidence="5 9" id="KW-0653">Protein transport</keyword>
<dbReference type="GO" id="GO:0033281">
    <property type="term" value="C:TAT protein transport complex"/>
    <property type="evidence" value="ECO:0007669"/>
    <property type="project" value="UniProtKB-UniRule"/>
</dbReference>
<keyword evidence="6 9" id="KW-1133">Transmembrane helix</keyword>
<evidence type="ECO:0000256" key="5">
    <source>
        <dbReference type="ARBA" id="ARBA00022927"/>
    </source>
</evidence>
<dbReference type="AlphaFoldDB" id="C6HUH3"/>
<dbReference type="GO" id="GO:0043953">
    <property type="term" value="P:protein transport by the Tat complex"/>
    <property type="evidence" value="ECO:0007669"/>
    <property type="project" value="UniProtKB-UniRule"/>
</dbReference>
<keyword evidence="8 9" id="KW-0472">Membrane</keyword>
<dbReference type="Proteomes" id="UP000009374">
    <property type="component" value="Unassembled WGS sequence"/>
</dbReference>
<comment type="subunit">
    <text evidence="9">Forms a complex with TatC.</text>
</comment>
<dbReference type="NCBIfam" id="TIGR01411">
    <property type="entry name" value="tatAE"/>
    <property type="match status" value="1"/>
</dbReference>
<gene>
    <name evidence="9" type="primary">tatA</name>
    <name evidence="11" type="ORF">UBAL3_60500002</name>
</gene>
<proteinExistence type="inferred from homology"/>
<dbReference type="PANTHER" id="PTHR42982:SF1">
    <property type="entry name" value="SEC-INDEPENDENT PROTEIN TRANSLOCASE PROTEIN TATA"/>
    <property type="match status" value="1"/>
</dbReference>
<feature type="compositionally biased region" description="Basic and acidic residues" evidence="10">
    <location>
        <begin position="44"/>
        <end position="62"/>
    </location>
</feature>
<evidence type="ECO:0000256" key="8">
    <source>
        <dbReference type="ARBA" id="ARBA00023136"/>
    </source>
</evidence>